<dbReference type="CDD" id="cd01647">
    <property type="entry name" value="RT_LTR"/>
    <property type="match status" value="1"/>
</dbReference>
<reference evidence="3" key="2">
    <citation type="submission" date="2022-01" db="EMBL/GenBank/DDBJ databases">
        <authorList>
            <person name="Yamashiro T."/>
            <person name="Shiraishi A."/>
            <person name="Satake H."/>
            <person name="Nakayama K."/>
        </authorList>
    </citation>
    <scope>NUCLEOTIDE SEQUENCE</scope>
</reference>
<accession>A0ABQ5AT00</accession>
<dbReference type="SUPFAM" id="SSF56672">
    <property type="entry name" value="DNA/RNA polymerases"/>
    <property type="match status" value="1"/>
</dbReference>
<dbReference type="Gene3D" id="3.10.10.10">
    <property type="entry name" value="HIV Type 1 Reverse Transcriptase, subunit A, domain 1"/>
    <property type="match status" value="1"/>
</dbReference>
<feature type="domain" description="Reverse transcriptase" evidence="2">
    <location>
        <begin position="525"/>
        <end position="703"/>
    </location>
</feature>
<dbReference type="Pfam" id="PF00078">
    <property type="entry name" value="RVT_1"/>
    <property type="match status" value="1"/>
</dbReference>
<evidence type="ECO:0000313" key="3">
    <source>
        <dbReference type="EMBL" id="GJT04323.1"/>
    </source>
</evidence>
<dbReference type="Gene3D" id="3.30.70.270">
    <property type="match status" value="1"/>
</dbReference>
<proteinExistence type="predicted"/>
<dbReference type="CDD" id="cd18182">
    <property type="entry name" value="ATP-synt_Fo_c_ATP5G3"/>
    <property type="match status" value="1"/>
</dbReference>
<evidence type="ECO:0000259" key="2">
    <source>
        <dbReference type="PROSITE" id="PS50878"/>
    </source>
</evidence>
<reference evidence="3" key="1">
    <citation type="journal article" date="2022" name="Int. J. Mol. Sci.">
        <title>Draft Genome of Tanacetum Coccineum: Genomic Comparison of Closely Related Tanacetum-Family Plants.</title>
        <authorList>
            <person name="Yamashiro T."/>
            <person name="Shiraishi A."/>
            <person name="Nakayama K."/>
            <person name="Satake H."/>
        </authorList>
    </citation>
    <scope>NUCLEOTIDE SEQUENCE</scope>
</reference>
<dbReference type="InterPro" id="IPR043128">
    <property type="entry name" value="Rev_trsase/Diguanyl_cyclase"/>
</dbReference>
<dbReference type="PROSITE" id="PS50878">
    <property type="entry name" value="RT_POL"/>
    <property type="match status" value="1"/>
</dbReference>
<sequence>MLTITDPTTTAPAEAIVAAEVAKLPIRYRRKRHAVLKELCHKFIRTAICRASIASSPLVRYQAYSLEGDRWPQTCKSQLFVHIQAFVPHTEMKTFKDVMEGLKVIGAGTTTIALAGAAVGIGKIFSFALTEAIALFTLMMAFLILFGPEEAEGAKAGSGFTVVLVNAQPPSRRQRSTAAVDDLAGADLHSLSFFEPFGTKSPLTTNQQTSSGWVLPFARENKTASERTFVRFFSTKHESLRITVGRWLPKETSIRSAPRLGGIYLIPITRRGTTARATRLNINVATGAILKREKFALLGEIGSFIINLKPSARGCNNPNDPTTSGPFRRCTKAITLRSASTKKATPSRSGRIIPSISAGTAMNPTQAGFRVIPDYKALAILRVGHGYHQKDLSRILKRSYFYPSILAMAQPSPSSALGRSRASLECDFYRGNKVLYTTVIRPDIAYAVHVRKTKYGRAHTDILGKALMNYAIPDTYARLACPFPPKRNHDYHIPLKPGSEPVSVRPYRYPHIQKAEIEKQVKEMLLSGIIRASVSSYASPVLLVKKKNTWRFCVDYRALNAITIKEKFPIPIIEELLDELHGSRRFSKLDLRSGYHQIRVFEDDIHKTAFRTHQGHYEFRVMPFGFTNAPASFQALMNEVFMDYMRKFVLVFFDDILIYSDSLDSHLQHLRIVFETLKQHKLFVKKSKCSFGQARLEYFGHVVSSEGVSADKSKIDSMLSWPQPTTVKGLRGFLDSFTWNEEAARAFSRVLMHTKSLSQVLSEVVLVLVHLCLDMIYHVTYATFVLRVIAAHVRGHLLIHLMTDARPLLLLLQTTDLLDHLPSGIKERASREPLCDLPLAESPADVALVLLPYRGLPFPNESFIQVVTLAKALRRNSNYAADRTGIRAPRQKLEA</sequence>
<name>A0ABQ5AT00_9ASTR</name>
<keyword evidence="1" id="KW-0812">Transmembrane</keyword>
<feature type="transmembrane region" description="Helical" evidence="1">
    <location>
        <begin position="127"/>
        <end position="146"/>
    </location>
</feature>
<organism evidence="3 4">
    <name type="scientific">Tanacetum coccineum</name>
    <dbReference type="NCBI Taxonomy" id="301880"/>
    <lineage>
        <taxon>Eukaryota</taxon>
        <taxon>Viridiplantae</taxon>
        <taxon>Streptophyta</taxon>
        <taxon>Embryophyta</taxon>
        <taxon>Tracheophyta</taxon>
        <taxon>Spermatophyta</taxon>
        <taxon>Magnoliopsida</taxon>
        <taxon>eudicotyledons</taxon>
        <taxon>Gunneridae</taxon>
        <taxon>Pentapetalae</taxon>
        <taxon>asterids</taxon>
        <taxon>campanulids</taxon>
        <taxon>Asterales</taxon>
        <taxon>Asteraceae</taxon>
        <taxon>Asteroideae</taxon>
        <taxon>Anthemideae</taxon>
        <taxon>Anthemidinae</taxon>
        <taxon>Tanacetum</taxon>
    </lineage>
</organism>
<dbReference type="SUPFAM" id="SSF81333">
    <property type="entry name" value="F1F0 ATP synthase subunit C"/>
    <property type="match status" value="1"/>
</dbReference>
<dbReference type="PANTHER" id="PTHR24559:SF444">
    <property type="entry name" value="REVERSE TRANSCRIPTASE DOMAIN-CONTAINING PROTEIN"/>
    <property type="match status" value="1"/>
</dbReference>
<comment type="caution">
    <text evidence="3">The sequence shown here is derived from an EMBL/GenBank/DDBJ whole genome shotgun (WGS) entry which is preliminary data.</text>
</comment>
<gene>
    <name evidence="3" type="ORF">Tco_0838785</name>
</gene>
<dbReference type="InterPro" id="IPR053134">
    <property type="entry name" value="RNA-dir_DNA_polymerase"/>
</dbReference>
<dbReference type="Proteomes" id="UP001151760">
    <property type="component" value="Unassembled WGS sequence"/>
</dbReference>
<keyword evidence="4" id="KW-1185">Reference proteome</keyword>
<protein>
    <submittedName>
        <fullName evidence="3">Transposon ty3-I gag-pol polyprotein</fullName>
    </submittedName>
</protein>
<keyword evidence="1" id="KW-1133">Transmembrane helix</keyword>
<evidence type="ECO:0000313" key="4">
    <source>
        <dbReference type="Proteomes" id="UP001151760"/>
    </source>
</evidence>
<dbReference type="PANTHER" id="PTHR24559">
    <property type="entry name" value="TRANSPOSON TY3-I GAG-POL POLYPROTEIN"/>
    <property type="match status" value="1"/>
</dbReference>
<dbReference type="InterPro" id="IPR000477">
    <property type="entry name" value="RT_dom"/>
</dbReference>
<dbReference type="EMBL" id="BQNB010012501">
    <property type="protein sequence ID" value="GJT04323.1"/>
    <property type="molecule type" value="Genomic_DNA"/>
</dbReference>
<dbReference type="InterPro" id="IPR035921">
    <property type="entry name" value="F/V-ATP_Csub_sf"/>
</dbReference>
<keyword evidence="1" id="KW-0472">Membrane</keyword>
<dbReference type="InterPro" id="IPR043502">
    <property type="entry name" value="DNA/RNA_pol_sf"/>
</dbReference>
<evidence type="ECO:0000256" key="1">
    <source>
        <dbReference type="SAM" id="Phobius"/>
    </source>
</evidence>